<evidence type="ECO:0000256" key="1">
    <source>
        <dbReference type="SAM" id="MobiDB-lite"/>
    </source>
</evidence>
<feature type="region of interest" description="Disordered" evidence="1">
    <location>
        <begin position="60"/>
        <end position="79"/>
    </location>
</feature>
<evidence type="ECO:0000313" key="2">
    <source>
        <dbReference type="EMBL" id="GBP70383.1"/>
    </source>
</evidence>
<dbReference type="AlphaFoldDB" id="A0A4C1Y4U8"/>
<gene>
    <name evidence="2" type="ORF">EVAR_45650_1</name>
</gene>
<name>A0A4C1Y4U8_EUMVA</name>
<dbReference type="EMBL" id="BGZK01001072">
    <property type="protein sequence ID" value="GBP70383.1"/>
    <property type="molecule type" value="Genomic_DNA"/>
</dbReference>
<sequence>MGKTIVIVKHEIVVKPCCGRLGYSTEMDRLERLDTHFRKRFIETFESCCDTEHFRREVAGRGAGGGAGADAGAHAKPVS</sequence>
<evidence type="ECO:0000313" key="3">
    <source>
        <dbReference type="Proteomes" id="UP000299102"/>
    </source>
</evidence>
<dbReference type="Proteomes" id="UP000299102">
    <property type="component" value="Unassembled WGS sequence"/>
</dbReference>
<comment type="caution">
    <text evidence="2">The sequence shown here is derived from an EMBL/GenBank/DDBJ whole genome shotgun (WGS) entry which is preliminary data.</text>
</comment>
<reference evidence="2 3" key="1">
    <citation type="journal article" date="2019" name="Commun. Biol.">
        <title>The bagworm genome reveals a unique fibroin gene that provides high tensile strength.</title>
        <authorList>
            <person name="Kono N."/>
            <person name="Nakamura H."/>
            <person name="Ohtoshi R."/>
            <person name="Tomita M."/>
            <person name="Numata K."/>
            <person name="Arakawa K."/>
        </authorList>
    </citation>
    <scope>NUCLEOTIDE SEQUENCE [LARGE SCALE GENOMIC DNA]</scope>
</reference>
<organism evidence="2 3">
    <name type="scientific">Eumeta variegata</name>
    <name type="common">Bagworm moth</name>
    <name type="synonym">Eumeta japonica</name>
    <dbReference type="NCBI Taxonomy" id="151549"/>
    <lineage>
        <taxon>Eukaryota</taxon>
        <taxon>Metazoa</taxon>
        <taxon>Ecdysozoa</taxon>
        <taxon>Arthropoda</taxon>
        <taxon>Hexapoda</taxon>
        <taxon>Insecta</taxon>
        <taxon>Pterygota</taxon>
        <taxon>Neoptera</taxon>
        <taxon>Endopterygota</taxon>
        <taxon>Lepidoptera</taxon>
        <taxon>Glossata</taxon>
        <taxon>Ditrysia</taxon>
        <taxon>Tineoidea</taxon>
        <taxon>Psychidae</taxon>
        <taxon>Oiketicinae</taxon>
        <taxon>Eumeta</taxon>
    </lineage>
</organism>
<accession>A0A4C1Y4U8</accession>
<proteinExistence type="predicted"/>
<keyword evidence="3" id="KW-1185">Reference proteome</keyword>
<protein>
    <submittedName>
        <fullName evidence="2">Uncharacterized protein</fullName>
    </submittedName>
</protein>
<feature type="compositionally biased region" description="Low complexity" evidence="1">
    <location>
        <begin position="70"/>
        <end position="79"/>
    </location>
</feature>